<accession>A0ABY5AUX5</accession>
<reference evidence="1" key="1">
    <citation type="submission" date="2022-06" db="EMBL/GenBank/DDBJ databases">
        <title>Genome sequence of Phormidium yuhuli AB48 isolated from an industrial photobioreactor environment.</title>
        <authorList>
            <person name="Qiu Y."/>
            <person name="Noonan A.J.C."/>
            <person name="Dofher K."/>
            <person name="Koch M."/>
            <person name="Kieft B."/>
            <person name="Lin X."/>
            <person name="Ziels R.M."/>
            <person name="Hallam S.J."/>
        </authorList>
    </citation>
    <scope>NUCLEOTIDE SEQUENCE</scope>
    <source>
        <strain evidence="1">AB48</strain>
    </source>
</reference>
<dbReference type="RefSeq" id="WP_252664113.1">
    <property type="nucleotide sequence ID" value="NZ_CP098611.1"/>
</dbReference>
<evidence type="ECO:0000313" key="1">
    <source>
        <dbReference type="EMBL" id="USR92034.1"/>
    </source>
</evidence>
<keyword evidence="2" id="KW-1185">Reference proteome</keyword>
<dbReference type="Proteomes" id="UP001056708">
    <property type="component" value="Chromosome"/>
</dbReference>
<organism evidence="1 2">
    <name type="scientific">Phormidium yuhuli AB48</name>
    <dbReference type="NCBI Taxonomy" id="2940671"/>
    <lineage>
        <taxon>Bacteria</taxon>
        <taxon>Bacillati</taxon>
        <taxon>Cyanobacteriota</taxon>
        <taxon>Cyanophyceae</taxon>
        <taxon>Oscillatoriophycideae</taxon>
        <taxon>Oscillatoriales</taxon>
        <taxon>Oscillatoriaceae</taxon>
        <taxon>Phormidium</taxon>
        <taxon>Phormidium yuhuli</taxon>
    </lineage>
</organism>
<name>A0ABY5AUX5_9CYAN</name>
<sequence>MANFKKGVSGYMNGLLKKLENNGRMAIKPMLGPNHGKASSISPGHYRLAFEFMMTKVSKVPSENILPAICSDKVLKFLVSNMPLISEDLKYQPLGIRESGLIEAFLKELINTL</sequence>
<proteinExistence type="predicted"/>
<protein>
    <submittedName>
        <fullName evidence="1">Uncharacterized protein</fullName>
    </submittedName>
</protein>
<gene>
    <name evidence="1" type="ORF">NEA10_04735</name>
</gene>
<evidence type="ECO:0000313" key="2">
    <source>
        <dbReference type="Proteomes" id="UP001056708"/>
    </source>
</evidence>
<dbReference type="EMBL" id="CP098611">
    <property type="protein sequence ID" value="USR92034.1"/>
    <property type="molecule type" value="Genomic_DNA"/>
</dbReference>